<name>A0A921L4K7_9BACT</name>
<reference evidence="12" key="2">
    <citation type="submission" date="2021-09" db="EMBL/GenBank/DDBJ databases">
        <authorList>
            <person name="Gilroy R."/>
        </authorList>
    </citation>
    <scope>NUCLEOTIDE SEQUENCE</scope>
    <source>
        <strain evidence="12">9794</strain>
    </source>
</reference>
<dbReference type="PANTHER" id="PTHR33446:SF2">
    <property type="entry name" value="PROTEIN TONB"/>
    <property type="match status" value="1"/>
</dbReference>
<dbReference type="AlphaFoldDB" id="A0A921L4K7"/>
<dbReference type="Pfam" id="PF03544">
    <property type="entry name" value="TonB_C"/>
    <property type="match status" value="1"/>
</dbReference>
<dbReference type="Gene3D" id="3.30.1150.10">
    <property type="match status" value="1"/>
</dbReference>
<dbReference type="GO" id="GO:0055085">
    <property type="term" value="P:transmembrane transport"/>
    <property type="evidence" value="ECO:0007669"/>
    <property type="project" value="InterPro"/>
</dbReference>
<protein>
    <submittedName>
        <fullName evidence="12">Energy transducer TonB</fullName>
    </submittedName>
</protein>
<dbReference type="RefSeq" id="WP_022054216.1">
    <property type="nucleotide sequence ID" value="NZ_CALUFF010000012.1"/>
</dbReference>
<dbReference type="PROSITE" id="PS52015">
    <property type="entry name" value="TONB_CTD"/>
    <property type="match status" value="1"/>
</dbReference>
<dbReference type="NCBIfam" id="TIGR01352">
    <property type="entry name" value="tonB_Cterm"/>
    <property type="match status" value="1"/>
</dbReference>
<proteinExistence type="inferred from homology"/>
<organism evidence="12 13">
    <name type="scientific">Phocaeicola plebeius</name>
    <dbReference type="NCBI Taxonomy" id="310297"/>
    <lineage>
        <taxon>Bacteria</taxon>
        <taxon>Pseudomonadati</taxon>
        <taxon>Bacteroidota</taxon>
        <taxon>Bacteroidia</taxon>
        <taxon>Bacteroidales</taxon>
        <taxon>Bacteroidaceae</taxon>
        <taxon>Phocaeicola</taxon>
    </lineage>
</organism>
<evidence type="ECO:0000256" key="10">
    <source>
        <dbReference type="SAM" id="Phobius"/>
    </source>
</evidence>
<feature type="domain" description="TonB C-terminal" evidence="11">
    <location>
        <begin position="139"/>
        <end position="229"/>
    </location>
</feature>
<evidence type="ECO:0000313" key="12">
    <source>
        <dbReference type="EMBL" id="HJF80047.1"/>
    </source>
</evidence>
<keyword evidence="9 10" id="KW-0472">Membrane</keyword>
<dbReference type="InterPro" id="IPR051045">
    <property type="entry name" value="TonB-dependent_transducer"/>
</dbReference>
<evidence type="ECO:0000313" key="13">
    <source>
        <dbReference type="Proteomes" id="UP000722357"/>
    </source>
</evidence>
<feature type="transmembrane region" description="Helical" evidence="10">
    <location>
        <begin position="16"/>
        <end position="34"/>
    </location>
</feature>
<keyword evidence="7" id="KW-0653">Protein transport</keyword>
<evidence type="ECO:0000256" key="7">
    <source>
        <dbReference type="ARBA" id="ARBA00022927"/>
    </source>
</evidence>
<sequence length="229" mass="26123">MEVKKSPKADLEGKRTTWLLFGFILVLAAMFVAFEWTERDKQIVTETGIVEPIFEEEMIPITEQQEQQQAPPPPEAPKMEEVLQIADNDANVEESTIQSSEDDNTQAVEIKYVPVEVEEEEPEEQQIFQVVEEMPEFPGGMAECLKFIGKNIKYPTIAQENGVQGRVIIQFVVNQDGSIVDPVVMRSVDPYLDKEALRVIKMMPKWKPGKQRGKPVRVKYTVPVTFKLQ</sequence>
<comment type="similarity">
    <text evidence="2">Belongs to the TonB family.</text>
</comment>
<dbReference type="FunFam" id="3.30.1150.10:FF:000002">
    <property type="entry name" value="Energy transducer TonB"/>
    <property type="match status" value="1"/>
</dbReference>
<keyword evidence="8 10" id="KW-1133">Transmembrane helix</keyword>
<dbReference type="InterPro" id="IPR006260">
    <property type="entry name" value="TonB/TolA_C"/>
</dbReference>
<keyword evidence="3" id="KW-0813">Transport</keyword>
<keyword evidence="6 10" id="KW-0812">Transmembrane</keyword>
<keyword evidence="4" id="KW-1003">Cell membrane</keyword>
<keyword evidence="5" id="KW-0997">Cell inner membrane</keyword>
<accession>A0A921L4K7</accession>
<comment type="subcellular location">
    <subcellularLocation>
        <location evidence="1">Cell inner membrane</location>
        <topology evidence="1">Single-pass membrane protein</topology>
        <orientation evidence="1">Periplasmic side</orientation>
    </subcellularLocation>
</comment>
<dbReference type="InterPro" id="IPR037682">
    <property type="entry name" value="TonB_C"/>
</dbReference>
<evidence type="ECO:0000256" key="6">
    <source>
        <dbReference type="ARBA" id="ARBA00022692"/>
    </source>
</evidence>
<dbReference type="EMBL" id="DYWE01000001">
    <property type="protein sequence ID" value="HJF80047.1"/>
    <property type="molecule type" value="Genomic_DNA"/>
</dbReference>
<dbReference type="GO" id="GO:0031992">
    <property type="term" value="F:energy transducer activity"/>
    <property type="evidence" value="ECO:0007669"/>
    <property type="project" value="TreeGrafter"/>
</dbReference>
<dbReference type="PANTHER" id="PTHR33446">
    <property type="entry name" value="PROTEIN TONB-RELATED"/>
    <property type="match status" value="1"/>
</dbReference>
<evidence type="ECO:0000256" key="3">
    <source>
        <dbReference type="ARBA" id="ARBA00022448"/>
    </source>
</evidence>
<evidence type="ECO:0000256" key="2">
    <source>
        <dbReference type="ARBA" id="ARBA00006555"/>
    </source>
</evidence>
<comment type="caution">
    <text evidence="12">The sequence shown here is derived from an EMBL/GenBank/DDBJ whole genome shotgun (WGS) entry which is preliminary data.</text>
</comment>
<gene>
    <name evidence="12" type="ORF">K8V40_00045</name>
</gene>
<evidence type="ECO:0000256" key="4">
    <source>
        <dbReference type="ARBA" id="ARBA00022475"/>
    </source>
</evidence>
<dbReference type="GO" id="GO:0015031">
    <property type="term" value="P:protein transport"/>
    <property type="evidence" value="ECO:0007669"/>
    <property type="project" value="UniProtKB-KW"/>
</dbReference>
<evidence type="ECO:0000256" key="8">
    <source>
        <dbReference type="ARBA" id="ARBA00022989"/>
    </source>
</evidence>
<evidence type="ECO:0000256" key="5">
    <source>
        <dbReference type="ARBA" id="ARBA00022519"/>
    </source>
</evidence>
<reference evidence="12" key="1">
    <citation type="journal article" date="2021" name="PeerJ">
        <title>Extensive microbial diversity within the chicken gut microbiome revealed by metagenomics and culture.</title>
        <authorList>
            <person name="Gilroy R."/>
            <person name="Ravi A."/>
            <person name="Getino M."/>
            <person name="Pursley I."/>
            <person name="Horton D.L."/>
            <person name="Alikhan N.F."/>
            <person name="Baker D."/>
            <person name="Gharbi K."/>
            <person name="Hall N."/>
            <person name="Watson M."/>
            <person name="Adriaenssens E.M."/>
            <person name="Foster-Nyarko E."/>
            <person name="Jarju S."/>
            <person name="Secka A."/>
            <person name="Antonio M."/>
            <person name="Oren A."/>
            <person name="Chaudhuri R.R."/>
            <person name="La Ragione R."/>
            <person name="Hildebrand F."/>
            <person name="Pallen M.J."/>
        </authorList>
    </citation>
    <scope>NUCLEOTIDE SEQUENCE</scope>
    <source>
        <strain evidence="12">9794</strain>
    </source>
</reference>
<evidence type="ECO:0000259" key="11">
    <source>
        <dbReference type="PROSITE" id="PS52015"/>
    </source>
</evidence>
<dbReference type="SUPFAM" id="SSF74653">
    <property type="entry name" value="TolA/TonB C-terminal domain"/>
    <property type="match status" value="1"/>
</dbReference>
<evidence type="ECO:0000256" key="1">
    <source>
        <dbReference type="ARBA" id="ARBA00004383"/>
    </source>
</evidence>
<dbReference type="Proteomes" id="UP000722357">
    <property type="component" value="Unassembled WGS sequence"/>
</dbReference>
<dbReference type="GO" id="GO:0098797">
    <property type="term" value="C:plasma membrane protein complex"/>
    <property type="evidence" value="ECO:0007669"/>
    <property type="project" value="TreeGrafter"/>
</dbReference>
<evidence type="ECO:0000256" key="9">
    <source>
        <dbReference type="ARBA" id="ARBA00023136"/>
    </source>
</evidence>